<proteinExistence type="predicted"/>
<dbReference type="InterPro" id="IPR035094">
    <property type="entry name" value="EgtD"/>
</dbReference>
<dbReference type="InterPro" id="IPR017804">
    <property type="entry name" value="MeTrfase_EgtD-like"/>
</dbReference>
<dbReference type="NCBIfam" id="TIGR03438">
    <property type="entry name" value="egtD_ergothio"/>
    <property type="match status" value="1"/>
</dbReference>
<dbReference type="Gene3D" id="3.40.50.150">
    <property type="entry name" value="Vaccinia Virus protein VP39"/>
    <property type="match status" value="1"/>
</dbReference>
<evidence type="ECO:0000313" key="5">
    <source>
        <dbReference type="Proteomes" id="UP001231445"/>
    </source>
</evidence>
<dbReference type="InterPro" id="IPR051128">
    <property type="entry name" value="EgtD_Methyltrsf_superfamily"/>
</dbReference>
<name>A0A9Y2B4A2_9SPHN</name>
<dbReference type="KEGG" id="arue:QQX03_05355"/>
<dbReference type="Pfam" id="PF10017">
    <property type="entry name" value="Methyltransf_33"/>
    <property type="match status" value="1"/>
</dbReference>
<dbReference type="PIRSF" id="PIRSF018005">
    <property type="entry name" value="UCP018005"/>
    <property type="match status" value="1"/>
</dbReference>
<keyword evidence="1 4" id="KW-0489">Methyltransferase</keyword>
<dbReference type="InterPro" id="IPR019257">
    <property type="entry name" value="MeTrfase_dom"/>
</dbReference>
<dbReference type="InterPro" id="IPR029063">
    <property type="entry name" value="SAM-dependent_MTases_sf"/>
</dbReference>
<dbReference type="EC" id="2.1.1.44" evidence="4"/>
<dbReference type="GO" id="GO:0052706">
    <property type="term" value="F:L-histidine N(alpha)-methyltransferase activity"/>
    <property type="evidence" value="ECO:0007669"/>
    <property type="project" value="UniProtKB-EC"/>
</dbReference>
<dbReference type="RefSeq" id="WP_285976833.1">
    <property type="nucleotide sequence ID" value="NZ_CP127221.1"/>
</dbReference>
<feature type="domain" description="Histidine-specific methyltransferase SAM-dependent" evidence="3">
    <location>
        <begin position="21"/>
        <end position="320"/>
    </location>
</feature>
<dbReference type="GO" id="GO:0032259">
    <property type="term" value="P:methylation"/>
    <property type="evidence" value="ECO:0007669"/>
    <property type="project" value="UniProtKB-KW"/>
</dbReference>
<evidence type="ECO:0000259" key="3">
    <source>
        <dbReference type="Pfam" id="PF10017"/>
    </source>
</evidence>
<sequence>MNASEGMRLINLDEDGVDRAFRQDVLAGLKQVPKAIPARWLYDDAGSQLFEEITQLPEYYPTRAETDILKTRGGEFAELIGPGRAVVEFGSGSSVKTPVLLSAIAPAAYVPLDISGDFLRASSAELAAKFPGLPVYPVEADFMRKVALPDAVSDMPKLGFFPGSTIGNMVARTAVDLLRTVRETLGEGSKLLIGMDLIKDPDVLIAAYDDAAGVTAEFNYNLVRRINRELDGDIPLEFLRHEARWNDDFARIEMHLVAQKDISFSVSGQPFALAQGESLHTENSHKFSRRTGNTLLLAGGWTPTHRWLDSKERFSLVLADASIPRSAP</sequence>
<evidence type="ECO:0000256" key="1">
    <source>
        <dbReference type="ARBA" id="ARBA00022603"/>
    </source>
</evidence>
<reference evidence="4 5" key="1">
    <citation type="submission" date="2023-06" db="EMBL/GenBank/DDBJ databases">
        <title>Altererythrobacter rubellus NBRC 112769 genome.</title>
        <authorList>
            <person name="Zhang K."/>
        </authorList>
    </citation>
    <scope>NUCLEOTIDE SEQUENCE [LARGE SCALE GENOMIC DNA]</scope>
    <source>
        <strain evidence="4 5">NBRC 112769</strain>
    </source>
</reference>
<dbReference type="SUPFAM" id="SSF53335">
    <property type="entry name" value="S-adenosyl-L-methionine-dependent methyltransferases"/>
    <property type="match status" value="1"/>
</dbReference>
<dbReference type="Proteomes" id="UP001231445">
    <property type="component" value="Chromosome"/>
</dbReference>
<keyword evidence="2 4" id="KW-0808">Transferase</keyword>
<evidence type="ECO:0000313" key="4">
    <source>
        <dbReference type="EMBL" id="WIW96527.1"/>
    </source>
</evidence>
<evidence type="ECO:0000256" key="2">
    <source>
        <dbReference type="ARBA" id="ARBA00022679"/>
    </source>
</evidence>
<keyword evidence="5" id="KW-1185">Reference proteome</keyword>
<gene>
    <name evidence="4" type="primary">egtD</name>
    <name evidence="4" type="ORF">QQX03_05355</name>
</gene>
<dbReference type="EMBL" id="CP127221">
    <property type="protein sequence ID" value="WIW96527.1"/>
    <property type="molecule type" value="Genomic_DNA"/>
</dbReference>
<protein>
    <submittedName>
        <fullName evidence="4">L-histidine N(Alpha)-methyltransferase</fullName>
        <ecNumber evidence="4">2.1.1.44</ecNumber>
    </submittedName>
</protein>
<dbReference type="PANTHER" id="PTHR43397:SF1">
    <property type="entry name" value="ERGOTHIONEINE BIOSYNTHESIS PROTEIN 1"/>
    <property type="match status" value="1"/>
</dbReference>
<organism evidence="4 5">
    <name type="scientific">Altererythrobacter rubellus</name>
    <dbReference type="NCBI Taxonomy" id="2173831"/>
    <lineage>
        <taxon>Bacteria</taxon>
        <taxon>Pseudomonadati</taxon>
        <taxon>Pseudomonadota</taxon>
        <taxon>Alphaproteobacteria</taxon>
        <taxon>Sphingomonadales</taxon>
        <taxon>Erythrobacteraceae</taxon>
        <taxon>Altererythrobacter</taxon>
    </lineage>
</organism>
<dbReference type="AlphaFoldDB" id="A0A9Y2B4A2"/>
<accession>A0A9Y2B4A2</accession>
<dbReference type="PANTHER" id="PTHR43397">
    <property type="entry name" value="ERGOTHIONEINE BIOSYNTHESIS PROTEIN 1"/>
    <property type="match status" value="1"/>
</dbReference>